<organism evidence="2">
    <name type="scientific">Hyalella azteca</name>
    <name type="common">Amphipod</name>
    <dbReference type="NCBI Taxonomy" id="294128"/>
    <lineage>
        <taxon>Eukaryota</taxon>
        <taxon>Metazoa</taxon>
        <taxon>Ecdysozoa</taxon>
        <taxon>Arthropoda</taxon>
        <taxon>Crustacea</taxon>
        <taxon>Multicrustacea</taxon>
        <taxon>Malacostraca</taxon>
        <taxon>Eumalacostraca</taxon>
        <taxon>Peracarida</taxon>
        <taxon>Amphipoda</taxon>
        <taxon>Senticaudata</taxon>
        <taxon>Talitrida</taxon>
        <taxon>Talitroidea</taxon>
        <taxon>Hyalellidae</taxon>
        <taxon>Hyalella</taxon>
    </lineage>
</organism>
<comment type="caution">
    <text evidence="2">The sequence shown here is derived from an EMBL/GenBank/DDBJ whole genome shotgun (WGS) entry which is preliminary data.</text>
</comment>
<evidence type="ECO:0000313" key="2">
    <source>
        <dbReference type="EMBL" id="KAA0201322.1"/>
    </source>
</evidence>
<protein>
    <recommendedName>
        <fullName evidence="3">Reverse transcriptase domain-containing protein</fullName>
    </recommendedName>
</protein>
<sequence length="293" mass="33522">MDKDTLTIVRKKHKLFRRWQETRDGQDCQAYKKERNKARKDCRNAQKQLEKKIADEINNQHKGDLAVRKIQTKSRSGVADLIQEDGRKTENDQEKANLLNDFFQSVFTQEVGDTIPEPAEALFEKELLNFEVTLDKVRKQFAGLHVGKASGPDGIPSIVLATAADELAEPVPYLFRLSIEKGQIPAVWKKAAVTPVFKTANNYRPTTRNGIDNLQRDFDHLQAWSNRWLLKFHPEKCSVIKLGWQKSQGTYYMNEQDGRLELAEGEVERDLGVIIDNKLSFKEHVAQCTANAN</sequence>
<keyword evidence="1" id="KW-0175">Coiled coil</keyword>
<accession>A0A6A0H6J5</accession>
<dbReference type="EMBL" id="JQDR03005628">
    <property type="protein sequence ID" value="KAA0201322.1"/>
    <property type="molecule type" value="Genomic_DNA"/>
</dbReference>
<name>A0A6A0H6J5_HYAAZ</name>
<reference evidence="2" key="3">
    <citation type="submission" date="2019-06" db="EMBL/GenBank/DDBJ databases">
        <authorList>
            <person name="Poynton C."/>
            <person name="Hasenbein S."/>
            <person name="Benoit J.B."/>
            <person name="Sepulveda M.S."/>
            <person name="Poelchau M.F."/>
            <person name="Murali S.C."/>
            <person name="Chen S."/>
            <person name="Glastad K.M."/>
            <person name="Werren J.H."/>
            <person name="Vineis J.H."/>
            <person name="Bowen J.L."/>
            <person name="Friedrich M."/>
            <person name="Jones J."/>
            <person name="Robertson H.M."/>
            <person name="Feyereisen R."/>
            <person name="Mechler-Hickson A."/>
            <person name="Mathers N."/>
            <person name="Lee C.E."/>
            <person name="Colbourne J.K."/>
            <person name="Biales A."/>
            <person name="Johnston J.S."/>
            <person name="Wellborn G.A."/>
            <person name="Rosendale A.J."/>
            <person name="Cridge A.G."/>
            <person name="Munoz-Torres M.C."/>
            <person name="Bain P.A."/>
            <person name="Manny A.R."/>
            <person name="Major K.M."/>
            <person name="Lambert F.N."/>
            <person name="Vulpe C.D."/>
            <person name="Tuck P."/>
            <person name="Blalock B.J."/>
            <person name="Lin Y.-Y."/>
            <person name="Smith M.E."/>
            <person name="Ochoa-Acuna H."/>
            <person name="Chen M.-J.M."/>
            <person name="Childers C.P."/>
            <person name="Qu J."/>
            <person name="Dugan S."/>
            <person name="Lee S.L."/>
            <person name="Chao H."/>
            <person name="Dinh H."/>
            <person name="Han Y."/>
            <person name="Doddapaneni H."/>
            <person name="Worley K.C."/>
            <person name="Muzny D.M."/>
            <person name="Gibbs R.A."/>
            <person name="Richards S."/>
        </authorList>
    </citation>
    <scope>NUCLEOTIDE SEQUENCE</scope>
    <source>
        <strain evidence="2">HAZT.00-mixed</strain>
        <tissue evidence="2">Whole organism</tissue>
    </source>
</reference>
<gene>
    <name evidence="2" type="ORF">HAZT_HAZT010647</name>
</gene>
<evidence type="ECO:0000256" key="1">
    <source>
        <dbReference type="SAM" id="Coils"/>
    </source>
</evidence>
<dbReference type="PANTHER" id="PTHR33395">
    <property type="entry name" value="TRANSCRIPTASE, PUTATIVE-RELATED-RELATED"/>
    <property type="match status" value="1"/>
</dbReference>
<proteinExistence type="predicted"/>
<dbReference type="AlphaFoldDB" id="A0A6A0H6J5"/>
<evidence type="ECO:0008006" key="3">
    <source>
        <dbReference type="Google" id="ProtNLM"/>
    </source>
</evidence>
<dbReference type="OrthoDB" id="6382830at2759"/>
<dbReference type="Proteomes" id="UP000711488">
    <property type="component" value="Unassembled WGS sequence"/>
</dbReference>
<dbReference type="PANTHER" id="PTHR33395:SF22">
    <property type="entry name" value="REVERSE TRANSCRIPTASE DOMAIN-CONTAINING PROTEIN"/>
    <property type="match status" value="1"/>
</dbReference>
<reference evidence="2" key="2">
    <citation type="journal article" date="2018" name="Environ. Sci. Technol.">
        <title>The Toxicogenome of Hyalella azteca: A Model for Sediment Ecotoxicology and Evolutionary Toxicology.</title>
        <authorList>
            <person name="Poynton H.C."/>
            <person name="Hasenbein S."/>
            <person name="Benoit J.B."/>
            <person name="Sepulveda M.S."/>
            <person name="Poelchau M.F."/>
            <person name="Hughes D.S.T."/>
            <person name="Murali S.C."/>
            <person name="Chen S."/>
            <person name="Glastad K.M."/>
            <person name="Goodisman M.A.D."/>
            <person name="Werren J.H."/>
            <person name="Vineis J.H."/>
            <person name="Bowen J.L."/>
            <person name="Friedrich M."/>
            <person name="Jones J."/>
            <person name="Robertson H.M."/>
            <person name="Feyereisen R."/>
            <person name="Mechler-Hickson A."/>
            <person name="Mathers N."/>
            <person name="Lee C.E."/>
            <person name="Colbourne J.K."/>
            <person name="Biales A."/>
            <person name="Johnston J.S."/>
            <person name="Wellborn G.A."/>
            <person name="Rosendale A.J."/>
            <person name="Cridge A.G."/>
            <person name="Munoz-Torres M.C."/>
            <person name="Bain P.A."/>
            <person name="Manny A.R."/>
            <person name="Major K.M."/>
            <person name="Lambert F.N."/>
            <person name="Vulpe C.D."/>
            <person name="Tuck P."/>
            <person name="Blalock B.J."/>
            <person name="Lin Y.Y."/>
            <person name="Smith M.E."/>
            <person name="Ochoa-Acuna H."/>
            <person name="Chen M.M."/>
            <person name="Childers C.P."/>
            <person name="Qu J."/>
            <person name="Dugan S."/>
            <person name="Lee S.L."/>
            <person name="Chao H."/>
            <person name="Dinh H."/>
            <person name="Han Y."/>
            <person name="Doddapaneni H."/>
            <person name="Worley K.C."/>
            <person name="Muzny D.M."/>
            <person name="Gibbs R.A."/>
            <person name="Richards S."/>
        </authorList>
    </citation>
    <scope>NUCLEOTIDE SEQUENCE</scope>
    <source>
        <strain evidence="2">HAZT.00-mixed</strain>
        <tissue evidence="2">Whole organism</tissue>
    </source>
</reference>
<feature type="coiled-coil region" evidence="1">
    <location>
        <begin position="28"/>
        <end position="59"/>
    </location>
</feature>
<reference evidence="2" key="1">
    <citation type="submission" date="2014-08" db="EMBL/GenBank/DDBJ databases">
        <authorList>
            <person name="Murali S."/>
            <person name="Richards S."/>
            <person name="Bandaranaike D."/>
            <person name="Bellair M."/>
            <person name="Blankenburg K."/>
            <person name="Chao H."/>
            <person name="Dinh H."/>
            <person name="Doddapaneni H."/>
            <person name="Dugan-Rocha S."/>
            <person name="Elkadiri S."/>
            <person name="Gnanaolivu R."/>
            <person name="Hughes D."/>
            <person name="Lee S."/>
            <person name="Li M."/>
            <person name="Ming W."/>
            <person name="Munidasa M."/>
            <person name="Muniz J."/>
            <person name="Nguyen L."/>
            <person name="Osuji N."/>
            <person name="Pu L.-L."/>
            <person name="Puazo M."/>
            <person name="Skinner E."/>
            <person name="Qu C."/>
            <person name="Quiroz J."/>
            <person name="Raj R."/>
            <person name="Weissenberger G."/>
            <person name="Xin Y."/>
            <person name="Zou X."/>
            <person name="Han Y."/>
            <person name="Worley K."/>
            <person name="Muzny D."/>
            <person name="Gibbs R."/>
        </authorList>
    </citation>
    <scope>NUCLEOTIDE SEQUENCE</scope>
    <source>
        <strain evidence="2">HAZT.00-mixed</strain>
        <tissue evidence="2">Whole organism</tissue>
    </source>
</reference>